<sequence length="44" mass="4643">MASSFPSDTSRRTVHHVGVRPSGMQRALTAAGHPASSIWLSVVP</sequence>
<dbReference type="EMBL" id="UINC01017429">
    <property type="protein sequence ID" value="SVA72237.1"/>
    <property type="molecule type" value="Genomic_DNA"/>
</dbReference>
<protein>
    <submittedName>
        <fullName evidence="2">Uncharacterized protein</fullName>
    </submittedName>
</protein>
<evidence type="ECO:0000313" key="2">
    <source>
        <dbReference type="EMBL" id="SVA72237.1"/>
    </source>
</evidence>
<proteinExistence type="predicted"/>
<dbReference type="AlphaFoldDB" id="A0A381Y771"/>
<evidence type="ECO:0000256" key="1">
    <source>
        <dbReference type="SAM" id="MobiDB-lite"/>
    </source>
</evidence>
<gene>
    <name evidence="2" type="ORF">METZ01_LOCUS125091</name>
</gene>
<organism evidence="2">
    <name type="scientific">marine metagenome</name>
    <dbReference type="NCBI Taxonomy" id="408172"/>
    <lineage>
        <taxon>unclassified sequences</taxon>
        <taxon>metagenomes</taxon>
        <taxon>ecological metagenomes</taxon>
    </lineage>
</organism>
<accession>A0A381Y771</accession>
<feature type="region of interest" description="Disordered" evidence="1">
    <location>
        <begin position="1"/>
        <end position="30"/>
    </location>
</feature>
<name>A0A381Y771_9ZZZZ</name>
<reference evidence="2" key="1">
    <citation type="submission" date="2018-05" db="EMBL/GenBank/DDBJ databases">
        <authorList>
            <person name="Lanie J.A."/>
            <person name="Ng W.-L."/>
            <person name="Kazmierczak K.M."/>
            <person name="Andrzejewski T.M."/>
            <person name="Davidsen T.M."/>
            <person name="Wayne K.J."/>
            <person name="Tettelin H."/>
            <person name="Glass J.I."/>
            <person name="Rusch D."/>
            <person name="Podicherti R."/>
            <person name="Tsui H.-C.T."/>
            <person name="Winkler M.E."/>
        </authorList>
    </citation>
    <scope>NUCLEOTIDE SEQUENCE</scope>
</reference>